<keyword evidence="3" id="KW-1185">Reference proteome</keyword>
<name>A0ABW0TDL3_9BACL</name>
<reference evidence="3" key="1">
    <citation type="journal article" date="2019" name="Int. J. Syst. Evol. Microbiol.">
        <title>The Global Catalogue of Microorganisms (GCM) 10K type strain sequencing project: providing services to taxonomists for standard genome sequencing and annotation.</title>
        <authorList>
            <consortium name="The Broad Institute Genomics Platform"/>
            <consortium name="The Broad Institute Genome Sequencing Center for Infectious Disease"/>
            <person name="Wu L."/>
            <person name="Ma J."/>
        </authorList>
    </citation>
    <scope>NUCLEOTIDE SEQUENCE [LARGE SCALE GENOMIC DNA]</scope>
    <source>
        <strain evidence="3">CGMCC 4.1434</strain>
    </source>
</reference>
<keyword evidence="1" id="KW-1133">Transmembrane helix</keyword>
<dbReference type="RefSeq" id="WP_381429626.1">
    <property type="nucleotide sequence ID" value="NZ_JBHSNO010000001.1"/>
</dbReference>
<organism evidence="2 3">
    <name type="scientific">Sporosarcina soli</name>
    <dbReference type="NCBI Taxonomy" id="334736"/>
    <lineage>
        <taxon>Bacteria</taxon>
        <taxon>Bacillati</taxon>
        <taxon>Bacillota</taxon>
        <taxon>Bacilli</taxon>
        <taxon>Bacillales</taxon>
        <taxon>Caryophanaceae</taxon>
        <taxon>Sporosarcina</taxon>
    </lineage>
</organism>
<evidence type="ECO:0000256" key="1">
    <source>
        <dbReference type="SAM" id="Phobius"/>
    </source>
</evidence>
<evidence type="ECO:0000313" key="3">
    <source>
        <dbReference type="Proteomes" id="UP001596109"/>
    </source>
</evidence>
<keyword evidence="1" id="KW-0812">Transmembrane</keyword>
<comment type="caution">
    <text evidence="2">The sequence shown here is derived from an EMBL/GenBank/DDBJ whole genome shotgun (WGS) entry which is preliminary data.</text>
</comment>
<gene>
    <name evidence="2" type="ORF">ACFPRA_01240</name>
</gene>
<dbReference type="Proteomes" id="UP001596109">
    <property type="component" value="Unassembled WGS sequence"/>
</dbReference>
<keyword evidence="1" id="KW-0472">Membrane</keyword>
<accession>A0ABW0TDL3</accession>
<proteinExistence type="predicted"/>
<protein>
    <submittedName>
        <fullName evidence="2">Uncharacterized protein</fullName>
    </submittedName>
</protein>
<evidence type="ECO:0000313" key="2">
    <source>
        <dbReference type="EMBL" id="MFC5587531.1"/>
    </source>
</evidence>
<dbReference type="EMBL" id="JBHSNO010000001">
    <property type="protein sequence ID" value="MFC5587531.1"/>
    <property type="molecule type" value="Genomic_DNA"/>
</dbReference>
<sequence>MKLRKIFAKTKPNKEFLIALTSLLVSIVTVFIMVATNKIMNTTNKIMETQIEVEKADKIPIINFEASYRENQNGFAVGEIITIHNEGGIMTDFNSEEITYIEIEILDYSRVNEQIKIKIPINDYYSVKFATGALKKKIITYDNFSHKDGNNKKRFDVINNFMDLMEPYSEQKSKELGKAFSIGVPEFKTYFYVEYTDIFNQTYNTYYEVDHFGAKKINDESTGEELFSADLSQSVSLEDINENMLLDILKKRLELDR</sequence>
<feature type="transmembrane region" description="Helical" evidence="1">
    <location>
        <begin position="16"/>
        <end position="35"/>
    </location>
</feature>